<organism evidence="2 3">
    <name type="scientific">Heterodera trifolii</name>
    <dbReference type="NCBI Taxonomy" id="157864"/>
    <lineage>
        <taxon>Eukaryota</taxon>
        <taxon>Metazoa</taxon>
        <taxon>Ecdysozoa</taxon>
        <taxon>Nematoda</taxon>
        <taxon>Chromadorea</taxon>
        <taxon>Rhabditida</taxon>
        <taxon>Tylenchina</taxon>
        <taxon>Tylenchomorpha</taxon>
        <taxon>Tylenchoidea</taxon>
        <taxon>Heteroderidae</taxon>
        <taxon>Heteroderinae</taxon>
        <taxon>Heterodera</taxon>
    </lineage>
</organism>
<proteinExistence type="predicted"/>
<gene>
    <name evidence="2" type="ORF">niasHT_003951</name>
</gene>
<evidence type="ECO:0000313" key="2">
    <source>
        <dbReference type="EMBL" id="KAL3119168.1"/>
    </source>
</evidence>
<accession>A0ABD2LV86</accession>
<dbReference type="Proteomes" id="UP001620626">
    <property type="component" value="Unassembled WGS sequence"/>
</dbReference>
<name>A0ABD2LV86_9BILA</name>
<comment type="caution">
    <text evidence="2">The sequence shown here is derived from an EMBL/GenBank/DDBJ whole genome shotgun (WGS) entry which is preliminary data.</text>
</comment>
<evidence type="ECO:0000256" key="1">
    <source>
        <dbReference type="SAM" id="MobiDB-lite"/>
    </source>
</evidence>
<feature type="region of interest" description="Disordered" evidence="1">
    <location>
        <begin position="135"/>
        <end position="282"/>
    </location>
</feature>
<feature type="region of interest" description="Disordered" evidence="1">
    <location>
        <begin position="301"/>
        <end position="343"/>
    </location>
</feature>
<reference evidence="2 3" key="1">
    <citation type="submission" date="2024-10" db="EMBL/GenBank/DDBJ databases">
        <authorList>
            <person name="Kim D."/>
        </authorList>
    </citation>
    <scope>NUCLEOTIDE SEQUENCE [LARGE SCALE GENOMIC DNA]</scope>
    <source>
        <strain evidence="2">BH-2024</strain>
    </source>
</reference>
<protein>
    <submittedName>
        <fullName evidence="2">Uncharacterized protein</fullName>
    </submittedName>
</protein>
<feature type="compositionally biased region" description="Basic and acidic residues" evidence="1">
    <location>
        <begin position="182"/>
        <end position="257"/>
    </location>
</feature>
<evidence type="ECO:0000313" key="3">
    <source>
        <dbReference type="Proteomes" id="UP001620626"/>
    </source>
</evidence>
<feature type="compositionally biased region" description="Low complexity" evidence="1">
    <location>
        <begin position="259"/>
        <end position="270"/>
    </location>
</feature>
<feature type="compositionally biased region" description="Basic and acidic residues" evidence="1">
    <location>
        <begin position="153"/>
        <end position="170"/>
    </location>
</feature>
<sequence>MFFLCPTFLAFDNEIKAYEKGEMNEFQRWTAEEEEEMWQSGEENGKVPKTKSRSVAPIQSLWEDGPISPIDQRTINELPRDDGRGTMVDVDIVKGRKGLWMRQNVVNLVNEIRDDGEGMAAPLAMLSPALSLVPKRRRRIGTTDGRQTKKNAIRKDEKMAKLSEPKEMPKNDGIGLNVQSDFVEKNGGEEAKMTKTETKGEGERTTEKKEKKKEEEKEKKEEEKEKEENEIRGKGKEEKEREEGEEKEREKEEKEWAMKQSKSSSKSQSQNSTQTETVKRDFWANALRTLLIEFRRMHPELIRGGKAKRRMTEQSSNRTKSKTTEEMARESPGGRGEPSPISD</sequence>
<dbReference type="AlphaFoldDB" id="A0ABD2LV86"/>
<keyword evidence="3" id="KW-1185">Reference proteome</keyword>
<dbReference type="EMBL" id="JBICBT010000258">
    <property type="protein sequence ID" value="KAL3119168.1"/>
    <property type="molecule type" value="Genomic_DNA"/>
</dbReference>